<organism evidence="4 5">
    <name type="scientific">Fistulifera solaris</name>
    <name type="common">Oleaginous diatom</name>
    <dbReference type="NCBI Taxonomy" id="1519565"/>
    <lineage>
        <taxon>Eukaryota</taxon>
        <taxon>Sar</taxon>
        <taxon>Stramenopiles</taxon>
        <taxon>Ochrophyta</taxon>
        <taxon>Bacillariophyta</taxon>
        <taxon>Bacillariophyceae</taxon>
        <taxon>Bacillariophycidae</taxon>
        <taxon>Naviculales</taxon>
        <taxon>Naviculaceae</taxon>
        <taxon>Fistulifera</taxon>
    </lineage>
</organism>
<evidence type="ECO:0000256" key="3">
    <source>
        <dbReference type="SAM" id="MobiDB-lite"/>
    </source>
</evidence>
<proteinExistence type="predicted"/>
<dbReference type="InParanoid" id="A0A1Z5JDK3"/>
<dbReference type="PANTHER" id="PTHR24126">
    <property type="entry name" value="ANKYRIN REPEAT, PH AND SEC7 DOMAIN CONTAINING PROTEIN SECG-RELATED"/>
    <property type="match status" value="1"/>
</dbReference>
<evidence type="ECO:0000256" key="2">
    <source>
        <dbReference type="ARBA" id="ARBA00023043"/>
    </source>
</evidence>
<dbReference type="OrthoDB" id="204260at2759"/>
<dbReference type="SUPFAM" id="SSF48403">
    <property type="entry name" value="Ankyrin repeat"/>
    <property type="match status" value="1"/>
</dbReference>
<dbReference type="SMART" id="SM00248">
    <property type="entry name" value="ANK"/>
    <property type="match status" value="2"/>
</dbReference>
<dbReference type="AlphaFoldDB" id="A0A1Z5JDK3"/>
<name>A0A1Z5JDK3_FISSO</name>
<feature type="compositionally biased region" description="Low complexity" evidence="3">
    <location>
        <begin position="50"/>
        <end position="68"/>
    </location>
</feature>
<protein>
    <submittedName>
        <fullName evidence="4">Uncharacterized protein</fullName>
    </submittedName>
</protein>
<feature type="region of interest" description="Disordered" evidence="3">
    <location>
        <begin position="37"/>
        <end position="75"/>
    </location>
</feature>
<evidence type="ECO:0000313" key="5">
    <source>
        <dbReference type="Proteomes" id="UP000198406"/>
    </source>
</evidence>
<keyword evidence="5" id="KW-1185">Reference proteome</keyword>
<dbReference type="InterPro" id="IPR036770">
    <property type="entry name" value="Ankyrin_rpt-contain_sf"/>
</dbReference>
<dbReference type="Pfam" id="PF12796">
    <property type="entry name" value="Ank_2"/>
    <property type="match status" value="1"/>
</dbReference>
<evidence type="ECO:0000256" key="1">
    <source>
        <dbReference type="ARBA" id="ARBA00022737"/>
    </source>
</evidence>
<dbReference type="PANTHER" id="PTHR24126:SF14">
    <property type="entry name" value="ANK_REP_REGION DOMAIN-CONTAINING PROTEIN"/>
    <property type="match status" value="1"/>
</dbReference>
<reference evidence="4 5" key="1">
    <citation type="journal article" date="2015" name="Plant Cell">
        <title>Oil accumulation by the oleaginous diatom Fistulifera solaris as revealed by the genome and transcriptome.</title>
        <authorList>
            <person name="Tanaka T."/>
            <person name="Maeda Y."/>
            <person name="Veluchamy A."/>
            <person name="Tanaka M."/>
            <person name="Abida H."/>
            <person name="Marechal E."/>
            <person name="Bowler C."/>
            <person name="Muto M."/>
            <person name="Sunaga Y."/>
            <person name="Tanaka M."/>
            <person name="Yoshino T."/>
            <person name="Taniguchi T."/>
            <person name="Fukuda Y."/>
            <person name="Nemoto M."/>
            <person name="Matsumoto M."/>
            <person name="Wong P.S."/>
            <person name="Aburatani S."/>
            <person name="Fujibuchi W."/>
        </authorList>
    </citation>
    <scope>NUCLEOTIDE SEQUENCE [LARGE SCALE GENOMIC DNA]</scope>
    <source>
        <strain evidence="4 5">JPCC DA0580</strain>
    </source>
</reference>
<keyword evidence="1" id="KW-0677">Repeat</keyword>
<evidence type="ECO:0000313" key="4">
    <source>
        <dbReference type="EMBL" id="GAX12083.1"/>
    </source>
</evidence>
<comment type="caution">
    <text evidence="4">The sequence shown here is derived from an EMBL/GenBank/DDBJ whole genome shotgun (WGS) entry which is preliminary data.</text>
</comment>
<dbReference type="EMBL" id="BDSP01000048">
    <property type="protein sequence ID" value="GAX12083.1"/>
    <property type="molecule type" value="Genomic_DNA"/>
</dbReference>
<gene>
    <name evidence="4" type="ORF">FisN_8Lh188</name>
</gene>
<dbReference type="Gene3D" id="1.25.40.20">
    <property type="entry name" value="Ankyrin repeat-containing domain"/>
    <property type="match status" value="1"/>
</dbReference>
<sequence>MMYRNASLPEFQPGAIITGTSMNSSVAARKRRLAVEQLVENMRRKQPRADTSSCGSSLSDESDTSSSEGEAENMASQALERANFGVAVPQSELNRAIELASRKVSHSASTASLASESAAIAHRAKLHAFKSSRLTTSMPKISDGLTCIHQSPRSSAPTNTAPKPDSVLKAMIEQAGYVYETFEALNMKGFFVEVTEDVVKAYEMDVIKALRENDLQTLRDFYNAGRQLQCANKFGDSIIHTACRRGCLEIVQFLLKEAGLSCKVCCDYGRTSLHDACWTSSPNFQVIDELLDACPDLLYTKDKRGFTPLDYARPAQYGDWCKYLAERGANRLLPKELEFQRFTESQD</sequence>
<dbReference type="InterPro" id="IPR002110">
    <property type="entry name" value="Ankyrin_rpt"/>
</dbReference>
<dbReference type="Proteomes" id="UP000198406">
    <property type="component" value="Unassembled WGS sequence"/>
</dbReference>
<keyword evidence="2" id="KW-0040">ANK repeat</keyword>
<accession>A0A1Z5JDK3</accession>